<feature type="transmembrane region" description="Helical" evidence="6">
    <location>
        <begin position="6"/>
        <end position="29"/>
    </location>
</feature>
<dbReference type="AlphaFoldDB" id="A0A2C9ZMZ2"/>
<dbReference type="GO" id="GO:0005886">
    <property type="term" value="C:plasma membrane"/>
    <property type="evidence" value="ECO:0007669"/>
    <property type="project" value="UniProtKB-SubCell"/>
</dbReference>
<dbReference type="PANTHER" id="PTHR30086">
    <property type="entry name" value="ARGININE EXPORTER PROTEIN ARGO"/>
    <property type="match status" value="1"/>
</dbReference>
<comment type="subcellular location">
    <subcellularLocation>
        <location evidence="1">Cell membrane</location>
        <topology evidence="1">Multi-pass membrane protein</topology>
    </subcellularLocation>
</comment>
<dbReference type="InterPro" id="IPR001123">
    <property type="entry name" value="LeuE-type"/>
</dbReference>
<feature type="transmembrane region" description="Helical" evidence="6">
    <location>
        <begin position="41"/>
        <end position="66"/>
    </location>
</feature>
<evidence type="ECO:0000256" key="4">
    <source>
        <dbReference type="ARBA" id="ARBA00022989"/>
    </source>
</evidence>
<dbReference type="Pfam" id="PF01810">
    <property type="entry name" value="LysE"/>
    <property type="match status" value="1"/>
</dbReference>
<evidence type="ECO:0000256" key="1">
    <source>
        <dbReference type="ARBA" id="ARBA00004651"/>
    </source>
</evidence>
<keyword evidence="3 6" id="KW-0812">Transmembrane</keyword>
<dbReference type="Proteomes" id="UP000194761">
    <property type="component" value="Unassembled WGS sequence"/>
</dbReference>
<dbReference type="EMBL" id="NGFP01000196">
    <property type="protein sequence ID" value="OUC91901.1"/>
    <property type="molecule type" value="Genomic_DNA"/>
</dbReference>
<feature type="transmembrane region" description="Helical" evidence="6">
    <location>
        <begin position="154"/>
        <end position="179"/>
    </location>
</feature>
<protein>
    <submittedName>
        <fullName evidence="7">Lysine transporter LysE</fullName>
    </submittedName>
</protein>
<sequence>MVSVTAVIGLGAIALGMVLTPGPNMIYLISRSVTQGRRAGLISLAGVGAGFLVYLTATAAGIAALFTVVPALYTAIKIGGAVYLLWLAWKTVRPGGQSAFAPSELPVDPPRRLFSMGLLTSLLNPKIAILYVSLLPQFIDPARGDVAVQGLVLGLTQIVIALSVNGMIVLSAGAIAGFLGRRPFWTRVQRYLMGAALAVFALRIITDRSRVTIAA</sequence>
<keyword evidence="5 6" id="KW-0472">Membrane</keyword>
<dbReference type="RefSeq" id="WP_086577216.1">
    <property type="nucleotide sequence ID" value="NZ_NGFP01000196.1"/>
</dbReference>
<dbReference type="GO" id="GO:0015171">
    <property type="term" value="F:amino acid transmembrane transporter activity"/>
    <property type="evidence" value="ECO:0007669"/>
    <property type="project" value="TreeGrafter"/>
</dbReference>
<evidence type="ECO:0000313" key="7">
    <source>
        <dbReference type="EMBL" id="OUC91901.1"/>
    </source>
</evidence>
<evidence type="ECO:0000256" key="6">
    <source>
        <dbReference type="SAM" id="Phobius"/>
    </source>
</evidence>
<feature type="transmembrane region" description="Helical" evidence="6">
    <location>
        <begin position="113"/>
        <end position="134"/>
    </location>
</feature>
<name>A0A2C9ZMZ2_9ACTN</name>
<gene>
    <name evidence="7" type="ORF">CA984_32030</name>
</gene>
<feature type="transmembrane region" description="Helical" evidence="6">
    <location>
        <begin position="72"/>
        <end position="92"/>
    </location>
</feature>
<dbReference type="PIRSF" id="PIRSF006324">
    <property type="entry name" value="LeuE"/>
    <property type="match status" value="1"/>
</dbReference>
<accession>A0A2C9ZMZ2</accession>
<keyword evidence="8" id="KW-1185">Reference proteome</keyword>
<keyword evidence="4 6" id="KW-1133">Transmembrane helix</keyword>
<keyword evidence="2" id="KW-1003">Cell membrane</keyword>
<organism evidence="7 8">
    <name type="scientific">Streptosporangium minutum</name>
    <dbReference type="NCBI Taxonomy" id="569862"/>
    <lineage>
        <taxon>Bacteria</taxon>
        <taxon>Bacillati</taxon>
        <taxon>Actinomycetota</taxon>
        <taxon>Actinomycetes</taxon>
        <taxon>Streptosporangiales</taxon>
        <taxon>Streptosporangiaceae</taxon>
        <taxon>Streptosporangium</taxon>
    </lineage>
</organism>
<evidence type="ECO:0000256" key="3">
    <source>
        <dbReference type="ARBA" id="ARBA00022692"/>
    </source>
</evidence>
<comment type="caution">
    <text evidence="7">The sequence shown here is derived from an EMBL/GenBank/DDBJ whole genome shotgun (WGS) entry which is preliminary data.</text>
</comment>
<evidence type="ECO:0000256" key="2">
    <source>
        <dbReference type="ARBA" id="ARBA00022475"/>
    </source>
</evidence>
<proteinExistence type="predicted"/>
<evidence type="ECO:0000256" key="5">
    <source>
        <dbReference type="ARBA" id="ARBA00023136"/>
    </source>
</evidence>
<reference evidence="7 8" key="1">
    <citation type="submission" date="2017-05" db="EMBL/GenBank/DDBJ databases">
        <title>Biotechnological potential of actinobacteria isolated from South African environments.</title>
        <authorList>
            <person name="Le Roes-Hill M."/>
            <person name="Prins A."/>
            <person name="Durrell K.A."/>
        </authorList>
    </citation>
    <scope>NUCLEOTIDE SEQUENCE [LARGE SCALE GENOMIC DNA]</scope>
    <source>
        <strain evidence="7">M26</strain>
    </source>
</reference>
<evidence type="ECO:0000313" key="8">
    <source>
        <dbReference type="Proteomes" id="UP000194761"/>
    </source>
</evidence>
<dbReference type="PANTHER" id="PTHR30086:SF20">
    <property type="entry name" value="ARGININE EXPORTER PROTEIN ARGO-RELATED"/>
    <property type="match status" value="1"/>
</dbReference>